<accession>A0A0V1J319</accession>
<keyword evidence="3" id="KW-1185">Reference proteome</keyword>
<proteinExistence type="predicted"/>
<evidence type="ECO:0000313" key="1">
    <source>
        <dbReference type="EMBL" id="KRZ29380.1"/>
    </source>
</evidence>
<evidence type="ECO:0000313" key="2">
    <source>
        <dbReference type="EMBL" id="KRZ38519.1"/>
    </source>
</evidence>
<dbReference type="AlphaFoldDB" id="A0A0V1J319"/>
<comment type="caution">
    <text evidence="1">The sequence shown here is derived from an EMBL/GenBank/DDBJ whole genome shotgun (WGS) entry which is preliminary data.</text>
</comment>
<evidence type="ECO:0000313" key="4">
    <source>
        <dbReference type="Proteomes" id="UP000054826"/>
    </source>
</evidence>
<dbReference type="EMBL" id="JYDS01000046">
    <property type="protein sequence ID" value="KRZ29380.1"/>
    <property type="molecule type" value="Genomic_DNA"/>
</dbReference>
<protein>
    <submittedName>
        <fullName evidence="1">Uncharacterized protein</fullName>
    </submittedName>
</protein>
<dbReference type="EMBL" id="JYDV01000045">
    <property type="protein sequence ID" value="KRZ38519.1"/>
    <property type="molecule type" value="Genomic_DNA"/>
</dbReference>
<sequence length="101" mass="11886">MQMKAKEKRQLEYCARHLHLKKKETSSRNILRISVCNANIVVHLMQFTLKILFVHNQRDIFYQITSMEEILKSISLCCLPNVEVRIMRASVGYSICESEKK</sequence>
<gene>
    <name evidence="1" type="ORF">T4B_6864</name>
    <name evidence="2" type="ORF">T4C_5654</name>
</gene>
<dbReference type="Proteomes" id="UP000054805">
    <property type="component" value="Unassembled WGS sequence"/>
</dbReference>
<dbReference type="Proteomes" id="UP000054826">
    <property type="component" value="Unassembled WGS sequence"/>
</dbReference>
<evidence type="ECO:0000313" key="3">
    <source>
        <dbReference type="Proteomes" id="UP000054805"/>
    </source>
</evidence>
<name>A0A0V1J319_TRIPS</name>
<reference evidence="3 4" key="1">
    <citation type="submission" date="2015-01" db="EMBL/GenBank/DDBJ databases">
        <title>Evolution of Trichinella species and genotypes.</title>
        <authorList>
            <person name="Korhonen P.K."/>
            <person name="Edoardo P."/>
            <person name="Giuseppe L.R."/>
            <person name="Gasser R.B."/>
        </authorList>
    </citation>
    <scope>NUCLEOTIDE SEQUENCE [LARGE SCALE GENOMIC DNA]</scope>
    <source>
        <strain evidence="2">ISS176</strain>
        <strain evidence="1">ISS588</strain>
    </source>
</reference>
<organism evidence="1 3">
    <name type="scientific">Trichinella pseudospiralis</name>
    <name type="common">Parasitic roundworm</name>
    <dbReference type="NCBI Taxonomy" id="6337"/>
    <lineage>
        <taxon>Eukaryota</taxon>
        <taxon>Metazoa</taxon>
        <taxon>Ecdysozoa</taxon>
        <taxon>Nematoda</taxon>
        <taxon>Enoplea</taxon>
        <taxon>Dorylaimia</taxon>
        <taxon>Trichinellida</taxon>
        <taxon>Trichinellidae</taxon>
        <taxon>Trichinella</taxon>
    </lineage>
</organism>